<keyword evidence="6" id="KW-1185">Reference proteome</keyword>
<proteinExistence type="inferred from homology"/>
<dbReference type="InterPro" id="IPR012914">
    <property type="entry name" value="PucR_dom"/>
</dbReference>
<feature type="domain" description="CdaR GGDEF-like" evidence="4">
    <location>
        <begin position="318"/>
        <end position="426"/>
    </location>
</feature>
<dbReference type="InterPro" id="IPR051448">
    <property type="entry name" value="CdaR-like_regulators"/>
</dbReference>
<feature type="domain" description="PucR C-terminal helix-turn-helix" evidence="3">
    <location>
        <begin position="479"/>
        <end position="534"/>
    </location>
</feature>
<gene>
    <name evidence="5" type="ORF">RZO55_20410</name>
</gene>
<dbReference type="InterPro" id="IPR025736">
    <property type="entry name" value="PucR_C-HTH_dom"/>
</dbReference>
<dbReference type="InterPro" id="IPR042070">
    <property type="entry name" value="PucR_C-HTH_sf"/>
</dbReference>
<dbReference type="RefSeq" id="WP_318066128.1">
    <property type="nucleotide sequence ID" value="NZ_JAWONS010000290.1"/>
</dbReference>
<evidence type="ECO:0000256" key="1">
    <source>
        <dbReference type="ARBA" id="ARBA00006754"/>
    </source>
</evidence>
<evidence type="ECO:0000259" key="3">
    <source>
        <dbReference type="Pfam" id="PF13556"/>
    </source>
</evidence>
<evidence type="ECO:0000259" key="2">
    <source>
        <dbReference type="Pfam" id="PF07905"/>
    </source>
</evidence>
<dbReference type="InterPro" id="IPR041522">
    <property type="entry name" value="CdaR_GGDEF"/>
</dbReference>
<name>A0ABU4GQS9_9CLOT</name>
<sequence length="544" mass="63868">MKYPPLTLGWFLCETPIDNLEFIGRDEDLQKPISGISVLDNPDGVRWIKKHEIILTTGYIFYNDVDLQKKIIADLHAIECTAFCIKVQRFFDKIPDSLIKEAEKYGVPLVSVPFYHVYSNIISVINQNLIDQKIFLQQFILRETEKFHQLYFNKEGIMKMLEEISRYTNSIVMITTTSDFPLYYYIPLRQQEEFNKINKLHAQPNHTVSQQDTEKDASGNRSFYFNNTLLSFQTFLLPDNRHYLCIDHTKTNIDETTTAILKQIFSVIALELSSMQVQNRTFSQKNYFDSFFYMLTDKKKKSVEEIQLICDSYSFPYQLKRICVTFECLDKENRLFRSLYNGINHEMIRLDFKYFLCNHDNRIVIFFLYSKQVSNAKALDLANQAVSQLMEALSDYHSFFRLGISRCHLSCSSIAKAYEESLQTLHLQTEFTETSLVNSYSKQYAYHVLKQLSSYEINKIYADTVKELVSYDQENRSELLLTLKTYLESSLNLTDTAQKLFIHRNTLTSRLTLVKKLLCCEISAVDDIFRLYLGICAWELIQYM</sequence>
<reference evidence="5 6" key="1">
    <citation type="submission" date="2023-10" db="EMBL/GenBank/DDBJ databases">
        <title>A novel Glycoside Hydrolase 43-Like Enzyme from Clostrdium boliviensis is an Endo-xylanase, and a Candidate for Xylooligosaccharides Production from Different Xylan Substrates.</title>
        <authorList>
            <person name="Alvarez M.T."/>
            <person name="Rocabado-Villegas L.R."/>
            <person name="Salas-Veizaga D.M."/>
            <person name="Linares-Pasten J.A."/>
            <person name="Gudmundsdottir E.E."/>
            <person name="Hreggvidsson G.O."/>
            <person name="Adlercreutz P."/>
            <person name="Nordberg Karlsson E."/>
        </authorList>
    </citation>
    <scope>NUCLEOTIDE SEQUENCE [LARGE SCALE GENOMIC DNA]</scope>
    <source>
        <strain evidence="5 6">E-1</strain>
    </source>
</reference>
<accession>A0ABU4GQS9</accession>
<evidence type="ECO:0000313" key="5">
    <source>
        <dbReference type="EMBL" id="MDW2799939.1"/>
    </source>
</evidence>
<evidence type="ECO:0000313" key="6">
    <source>
        <dbReference type="Proteomes" id="UP001276854"/>
    </source>
</evidence>
<organism evidence="5 6">
    <name type="scientific">Clostridium boliviensis</name>
    <dbReference type="NCBI Taxonomy" id="318465"/>
    <lineage>
        <taxon>Bacteria</taxon>
        <taxon>Bacillati</taxon>
        <taxon>Bacillota</taxon>
        <taxon>Clostridia</taxon>
        <taxon>Eubacteriales</taxon>
        <taxon>Clostridiaceae</taxon>
        <taxon>Clostridium</taxon>
    </lineage>
</organism>
<dbReference type="PANTHER" id="PTHR33744">
    <property type="entry name" value="CARBOHYDRATE DIACID REGULATOR"/>
    <property type="match status" value="1"/>
</dbReference>
<dbReference type="Gene3D" id="1.10.10.2840">
    <property type="entry name" value="PucR C-terminal helix-turn-helix domain"/>
    <property type="match status" value="1"/>
</dbReference>
<dbReference type="Pfam" id="PF17853">
    <property type="entry name" value="GGDEF_2"/>
    <property type="match status" value="1"/>
</dbReference>
<evidence type="ECO:0000259" key="4">
    <source>
        <dbReference type="Pfam" id="PF17853"/>
    </source>
</evidence>
<protein>
    <submittedName>
        <fullName evidence="5">PucR family transcriptional regulator ligand-binding domain-containing protein</fullName>
    </submittedName>
</protein>
<dbReference type="EMBL" id="JAWONS010000290">
    <property type="protein sequence ID" value="MDW2799939.1"/>
    <property type="molecule type" value="Genomic_DNA"/>
</dbReference>
<dbReference type="Pfam" id="PF13556">
    <property type="entry name" value="HTH_30"/>
    <property type="match status" value="1"/>
</dbReference>
<comment type="similarity">
    <text evidence="1">Belongs to the CdaR family.</text>
</comment>
<feature type="domain" description="Purine catabolism PurC-like" evidence="2">
    <location>
        <begin position="21"/>
        <end position="128"/>
    </location>
</feature>
<dbReference type="Proteomes" id="UP001276854">
    <property type="component" value="Unassembled WGS sequence"/>
</dbReference>
<dbReference type="Pfam" id="PF07905">
    <property type="entry name" value="PucR"/>
    <property type="match status" value="1"/>
</dbReference>
<comment type="caution">
    <text evidence="5">The sequence shown here is derived from an EMBL/GenBank/DDBJ whole genome shotgun (WGS) entry which is preliminary data.</text>
</comment>